<reference evidence="2 3" key="1">
    <citation type="journal article" date="2014" name="Agronomy (Basel)">
        <title>A Draft Genome Sequence for Ensete ventricosum, the Drought-Tolerant Tree Against Hunger.</title>
        <authorList>
            <person name="Harrison J."/>
            <person name="Moore K.A."/>
            <person name="Paszkiewicz K."/>
            <person name="Jones T."/>
            <person name="Grant M."/>
            <person name="Ambacheew D."/>
            <person name="Muzemil S."/>
            <person name="Studholme D.J."/>
        </authorList>
    </citation>
    <scope>NUCLEOTIDE SEQUENCE [LARGE SCALE GENOMIC DNA]</scope>
</reference>
<evidence type="ECO:0000313" key="3">
    <source>
        <dbReference type="Proteomes" id="UP000287651"/>
    </source>
</evidence>
<name>A0A426XE41_ENSVE</name>
<protein>
    <submittedName>
        <fullName evidence="2">Uncharacterized protein</fullName>
    </submittedName>
</protein>
<sequence>MSHLRSTWHNSDGPIPELDDDESKAQYTTSSDTNTMSEDLRTLRGCTPPRQRTLTTLKTKINIIVDLGSDDDALADHMKVLLNRIGRDSSAHKEVASYSHWQRLLEEATPTHKGGGHERKG</sequence>
<evidence type="ECO:0000256" key="1">
    <source>
        <dbReference type="SAM" id="MobiDB-lite"/>
    </source>
</evidence>
<dbReference type="Proteomes" id="UP000287651">
    <property type="component" value="Unassembled WGS sequence"/>
</dbReference>
<comment type="caution">
    <text evidence="2">The sequence shown here is derived from an EMBL/GenBank/DDBJ whole genome shotgun (WGS) entry which is preliminary data.</text>
</comment>
<organism evidence="2 3">
    <name type="scientific">Ensete ventricosum</name>
    <name type="common">Abyssinian banana</name>
    <name type="synonym">Musa ensete</name>
    <dbReference type="NCBI Taxonomy" id="4639"/>
    <lineage>
        <taxon>Eukaryota</taxon>
        <taxon>Viridiplantae</taxon>
        <taxon>Streptophyta</taxon>
        <taxon>Embryophyta</taxon>
        <taxon>Tracheophyta</taxon>
        <taxon>Spermatophyta</taxon>
        <taxon>Magnoliopsida</taxon>
        <taxon>Liliopsida</taxon>
        <taxon>Zingiberales</taxon>
        <taxon>Musaceae</taxon>
        <taxon>Ensete</taxon>
    </lineage>
</organism>
<feature type="region of interest" description="Disordered" evidence="1">
    <location>
        <begin position="1"/>
        <end position="48"/>
    </location>
</feature>
<feature type="compositionally biased region" description="Polar residues" evidence="1">
    <location>
        <begin position="1"/>
        <end position="10"/>
    </location>
</feature>
<accession>A0A426XE41</accession>
<proteinExistence type="predicted"/>
<evidence type="ECO:0000313" key="2">
    <source>
        <dbReference type="EMBL" id="RRT37736.1"/>
    </source>
</evidence>
<dbReference type="AlphaFoldDB" id="A0A426XE41"/>
<gene>
    <name evidence="2" type="ORF">B296_00039718</name>
</gene>
<dbReference type="EMBL" id="AMZH03021940">
    <property type="protein sequence ID" value="RRT37736.1"/>
    <property type="molecule type" value="Genomic_DNA"/>
</dbReference>
<feature type="compositionally biased region" description="Polar residues" evidence="1">
    <location>
        <begin position="25"/>
        <end position="37"/>
    </location>
</feature>